<feature type="region of interest" description="Disordered" evidence="1">
    <location>
        <begin position="1"/>
        <end position="36"/>
    </location>
</feature>
<evidence type="ECO:0000313" key="5">
    <source>
        <dbReference type="Proteomes" id="UP001501461"/>
    </source>
</evidence>
<dbReference type="Proteomes" id="UP001501461">
    <property type="component" value="Unassembled WGS sequence"/>
</dbReference>
<dbReference type="EMBL" id="BAAAMN010000056">
    <property type="protein sequence ID" value="GAA2044693.1"/>
    <property type="molecule type" value="Genomic_DNA"/>
</dbReference>
<evidence type="ECO:0000256" key="1">
    <source>
        <dbReference type="SAM" id="MobiDB-lite"/>
    </source>
</evidence>
<gene>
    <name evidence="4" type="ORF">GCM10009720_27020</name>
</gene>
<reference evidence="5" key="1">
    <citation type="journal article" date="2019" name="Int. J. Syst. Evol. Microbiol.">
        <title>The Global Catalogue of Microorganisms (GCM) 10K type strain sequencing project: providing services to taxonomists for standard genome sequencing and annotation.</title>
        <authorList>
            <consortium name="The Broad Institute Genomics Platform"/>
            <consortium name="The Broad Institute Genome Sequencing Center for Infectious Disease"/>
            <person name="Wu L."/>
            <person name="Ma J."/>
        </authorList>
    </citation>
    <scope>NUCLEOTIDE SEQUENCE [LARGE SCALE GENOMIC DNA]</scope>
    <source>
        <strain evidence="5">JCM 13595</strain>
    </source>
</reference>
<dbReference type="InterPro" id="IPR027381">
    <property type="entry name" value="LytR/CpsA/Psr_C"/>
</dbReference>
<sequence length="224" mass="23822">MSHNSTEEQQYPRDRFDDVEPYSTQQGAHRKEFAAPKGAGQLNAIIIAGGVALAIGVGSFLWLQPSDPLNQAGSASEETASEQVEDEPQDVDDTNELEAIEEPEPTEAPETVDLDQPDEAEETAQPDVEEAEEPETADEVDYEEPIGVYNASTIQGYASSVAQELGGAGFNVPVADNWTGSIPSTTTVYFSTNEATAIAVAEELGATAVYEPSVDGVLVVLTEN</sequence>
<keyword evidence="2" id="KW-0812">Transmembrane</keyword>
<evidence type="ECO:0000259" key="3">
    <source>
        <dbReference type="Pfam" id="PF13399"/>
    </source>
</evidence>
<dbReference type="Pfam" id="PF13399">
    <property type="entry name" value="LytR_C"/>
    <property type="match status" value="1"/>
</dbReference>
<accession>A0ABN2UVW2</accession>
<evidence type="ECO:0000256" key="2">
    <source>
        <dbReference type="SAM" id="Phobius"/>
    </source>
</evidence>
<name>A0ABN2UVW2_9MICC</name>
<feature type="transmembrane region" description="Helical" evidence="2">
    <location>
        <begin position="42"/>
        <end position="63"/>
    </location>
</feature>
<comment type="caution">
    <text evidence="4">The sequence shown here is derived from an EMBL/GenBank/DDBJ whole genome shotgun (WGS) entry which is preliminary data.</text>
</comment>
<protein>
    <recommendedName>
        <fullName evidence="3">LytR/CpsA/Psr regulator C-terminal domain-containing protein</fullName>
    </recommendedName>
</protein>
<organism evidence="4 5">
    <name type="scientific">Yaniella flava</name>
    <dbReference type="NCBI Taxonomy" id="287930"/>
    <lineage>
        <taxon>Bacteria</taxon>
        <taxon>Bacillati</taxon>
        <taxon>Actinomycetota</taxon>
        <taxon>Actinomycetes</taxon>
        <taxon>Micrococcales</taxon>
        <taxon>Micrococcaceae</taxon>
        <taxon>Yaniella</taxon>
    </lineage>
</organism>
<keyword evidence="5" id="KW-1185">Reference proteome</keyword>
<dbReference type="RefSeq" id="WP_343959648.1">
    <property type="nucleotide sequence ID" value="NZ_BAAAMN010000056.1"/>
</dbReference>
<dbReference type="Gene3D" id="3.30.70.2390">
    <property type="match status" value="1"/>
</dbReference>
<proteinExistence type="predicted"/>
<keyword evidence="2" id="KW-1133">Transmembrane helix</keyword>
<feature type="domain" description="LytR/CpsA/Psr regulator C-terminal" evidence="3">
    <location>
        <begin position="146"/>
        <end position="222"/>
    </location>
</feature>
<feature type="compositionally biased region" description="Polar residues" evidence="1">
    <location>
        <begin position="69"/>
        <end position="78"/>
    </location>
</feature>
<evidence type="ECO:0000313" key="4">
    <source>
        <dbReference type="EMBL" id="GAA2044693.1"/>
    </source>
</evidence>
<feature type="compositionally biased region" description="Acidic residues" evidence="1">
    <location>
        <begin position="79"/>
        <end position="139"/>
    </location>
</feature>
<keyword evidence="2" id="KW-0472">Membrane</keyword>
<feature type="region of interest" description="Disordered" evidence="1">
    <location>
        <begin position="69"/>
        <end position="139"/>
    </location>
</feature>